<dbReference type="EnsemblPlants" id="TuG1812G0300001939.01.T01">
    <property type="protein sequence ID" value="TuG1812G0300001939.01.T01.cds300068"/>
    <property type="gene ID" value="TuG1812G0300001939.01"/>
</dbReference>
<dbReference type="Proteomes" id="UP000015106">
    <property type="component" value="Chromosome 3"/>
</dbReference>
<proteinExistence type="predicted"/>
<reference evidence="1" key="3">
    <citation type="submission" date="2022-06" db="UniProtKB">
        <authorList>
            <consortium name="EnsemblPlants"/>
        </authorList>
    </citation>
    <scope>IDENTIFICATION</scope>
</reference>
<dbReference type="PANTHER" id="PTHR31635">
    <property type="entry name" value="REVERSE TRANSCRIPTASE DOMAIN-CONTAINING PROTEIN-RELATED"/>
    <property type="match status" value="1"/>
</dbReference>
<organism evidence="1 2">
    <name type="scientific">Triticum urartu</name>
    <name type="common">Red wild einkorn</name>
    <name type="synonym">Crithodium urartu</name>
    <dbReference type="NCBI Taxonomy" id="4572"/>
    <lineage>
        <taxon>Eukaryota</taxon>
        <taxon>Viridiplantae</taxon>
        <taxon>Streptophyta</taxon>
        <taxon>Embryophyta</taxon>
        <taxon>Tracheophyta</taxon>
        <taxon>Spermatophyta</taxon>
        <taxon>Magnoliopsida</taxon>
        <taxon>Liliopsida</taxon>
        <taxon>Poales</taxon>
        <taxon>Poaceae</taxon>
        <taxon>BOP clade</taxon>
        <taxon>Pooideae</taxon>
        <taxon>Triticodae</taxon>
        <taxon>Triticeae</taxon>
        <taxon>Triticinae</taxon>
        <taxon>Triticum</taxon>
    </lineage>
</organism>
<evidence type="ECO:0000313" key="2">
    <source>
        <dbReference type="Proteomes" id="UP000015106"/>
    </source>
</evidence>
<reference evidence="2" key="1">
    <citation type="journal article" date="2013" name="Nature">
        <title>Draft genome of the wheat A-genome progenitor Triticum urartu.</title>
        <authorList>
            <person name="Ling H.Q."/>
            <person name="Zhao S."/>
            <person name="Liu D."/>
            <person name="Wang J."/>
            <person name="Sun H."/>
            <person name="Zhang C."/>
            <person name="Fan H."/>
            <person name="Li D."/>
            <person name="Dong L."/>
            <person name="Tao Y."/>
            <person name="Gao C."/>
            <person name="Wu H."/>
            <person name="Li Y."/>
            <person name="Cui Y."/>
            <person name="Guo X."/>
            <person name="Zheng S."/>
            <person name="Wang B."/>
            <person name="Yu K."/>
            <person name="Liang Q."/>
            <person name="Yang W."/>
            <person name="Lou X."/>
            <person name="Chen J."/>
            <person name="Feng M."/>
            <person name="Jian J."/>
            <person name="Zhang X."/>
            <person name="Luo G."/>
            <person name="Jiang Y."/>
            <person name="Liu J."/>
            <person name="Wang Z."/>
            <person name="Sha Y."/>
            <person name="Zhang B."/>
            <person name="Wu H."/>
            <person name="Tang D."/>
            <person name="Shen Q."/>
            <person name="Xue P."/>
            <person name="Zou S."/>
            <person name="Wang X."/>
            <person name="Liu X."/>
            <person name="Wang F."/>
            <person name="Yang Y."/>
            <person name="An X."/>
            <person name="Dong Z."/>
            <person name="Zhang K."/>
            <person name="Zhang X."/>
            <person name="Luo M.C."/>
            <person name="Dvorak J."/>
            <person name="Tong Y."/>
            <person name="Wang J."/>
            <person name="Yang H."/>
            <person name="Li Z."/>
            <person name="Wang D."/>
            <person name="Zhang A."/>
            <person name="Wang J."/>
        </authorList>
    </citation>
    <scope>NUCLEOTIDE SEQUENCE</scope>
    <source>
        <strain evidence="2">cv. G1812</strain>
    </source>
</reference>
<evidence type="ECO:0008006" key="3">
    <source>
        <dbReference type="Google" id="ProtNLM"/>
    </source>
</evidence>
<name>A0A8R7TU90_TRIUA</name>
<dbReference type="AlphaFoldDB" id="A0A8R7TU90"/>
<dbReference type="Gramene" id="TuG1812G0300001939.01.T01">
    <property type="protein sequence ID" value="TuG1812G0300001939.01.T01.cds300068"/>
    <property type="gene ID" value="TuG1812G0300001939.01"/>
</dbReference>
<reference evidence="1" key="2">
    <citation type="submission" date="2018-03" db="EMBL/GenBank/DDBJ databases">
        <title>The Triticum urartu genome reveals the dynamic nature of wheat genome evolution.</title>
        <authorList>
            <person name="Ling H."/>
            <person name="Ma B."/>
            <person name="Shi X."/>
            <person name="Liu H."/>
            <person name="Dong L."/>
            <person name="Sun H."/>
            <person name="Cao Y."/>
            <person name="Gao Q."/>
            <person name="Zheng S."/>
            <person name="Li Y."/>
            <person name="Yu Y."/>
            <person name="Du H."/>
            <person name="Qi M."/>
            <person name="Li Y."/>
            <person name="Yu H."/>
            <person name="Cui Y."/>
            <person name="Wang N."/>
            <person name="Chen C."/>
            <person name="Wu H."/>
            <person name="Zhao Y."/>
            <person name="Zhang J."/>
            <person name="Li Y."/>
            <person name="Zhou W."/>
            <person name="Zhang B."/>
            <person name="Hu W."/>
            <person name="Eijk M."/>
            <person name="Tang J."/>
            <person name="Witsenboer H."/>
            <person name="Zhao S."/>
            <person name="Li Z."/>
            <person name="Zhang A."/>
            <person name="Wang D."/>
            <person name="Liang C."/>
        </authorList>
    </citation>
    <scope>NUCLEOTIDE SEQUENCE [LARGE SCALE GENOMIC DNA]</scope>
    <source>
        <strain evidence="1">cv. G1812</strain>
    </source>
</reference>
<keyword evidence="2" id="KW-1185">Reference proteome</keyword>
<sequence length="116" mass="13150">PIDLSSLEEQFSWAEIVSAIKRSPNNRSPGPDGFTNEFYKCFKETLKPDLLNFFSDFHANNADLSGVNSASIVLLPKKEISMEIKDFRPISLVHSLPKLATKFLTTRLQLWIPKLV</sequence>
<protein>
    <recommendedName>
        <fullName evidence="3">Reverse transcriptase domain-containing protein</fullName>
    </recommendedName>
</protein>
<accession>A0A8R7TU90</accession>
<evidence type="ECO:0000313" key="1">
    <source>
        <dbReference type="EnsemblPlants" id="TuG1812G0300001939.01.T01.cds300068"/>
    </source>
</evidence>
<dbReference type="PANTHER" id="PTHR31635:SF196">
    <property type="entry name" value="REVERSE TRANSCRIPTASE DOMAIN-CONTAINING PROTEIN-RELATED"/>
    <property type="match status" value="1"/>
</dbReference>